<evidence type="ECO:0000313" key="1">
    <source>
        <dbReference type="EMBL" id="SVE62288.1"/>
    </source>
</evidence>
<protein>
    <submittedName>
        <fullName evidence="1">Uncharacterized protein</fullName>
    </submittedName>
</protein>
<sequence length="24" mass="2970">MRGGYVGRRSRKRGFYLYLLFFLI</sequence>
<organism evidence="1">
    <name type="scientific">marine metagenome</name>
    <dbReference type="NCBI Taxonomy" id="408172"/>
    <lineage>
        <taxon>unclassified sequences</taxon>
        <taxon>metagenomes</taxon>
        <taxon>ecological metagenomes</taxon>
    </lineage>
</organism>
<gene>
    <name evidence="1" type="ORF">METZ01_LOCUS515142</name>
</gene>
<dbReference type="AlphaFoldDB" id="A0A383F1M1"/>
<feature type="non-terminal residue" evidence="1">
    <location>
        <position position="24"/>
    </location>
</feature>
<proteinExistence type="predicted"/>
<accession>A0A383F1M1</accession>
<reference evidence="1" key="1">
    <citation type="submission" date="2018-05" db="EMBL/GenBank/DDBJ databases">
        <authorList>
            <person name="Lanie J.A."/>
            <person name="Ng W.-L."/>
            <person name="Kazmierczak K.M."/>
            <person name="Andrzejewski T.M."/>
            <person name="Davidsen T.M."/>
            <person name="Wayne K.J."/>
            <person name="Tettelin H."/>
            <person name="Glass J.I."/>
            <person name="Rusch D."/>
            <person name="Podicherti R."/>
            <person name="Tsui H.-C.T."/>
            <person name="Winkler M.E."/>
        </authorList>
    </citation>
    <scope>NUCLEOTIDE SEQUENCE</scope>
</reference>
<dbReference type="EMBL" id="UINC01230240">
    <property type="protein sequence ID" value="SVE62288.1"/>
    <property type="molecule type" value="Genomic_DNA"/>
</dbReference>
<name>A0A383F1M1_9ZZZZ</name>